<keyword evidence="8" id="KW-0472">Membrane</keyword>
<name>A0A934W7I9_9BURK</name>
<evidence type="ECO:0000313" key="13">
    <source>
        <dbReference type="Proteomes" id="UP000622890"/>
    </source>
</evidence>
<keyword evidence="6" id="KW-0653">Protein transport</keyword>
<evidence type="ECO:0000256" key="1">
    <source>
        <dbReference type="ARBA" id="ARBA00004533"/>
    </source>
</evidence>
<dbReference type="AlphaFoldDB" id="A0A934W7I9"/>
<keyword evidence="4" id="KW-0997">Cell inner membrane</keyword>
<feature type="compositionally biased region" description="Pro residues" evidence="9">
    <location>
        <begin position="141"/>
        <end position="184"/>
    </location>
</feature>
<comment type="subcellular location">
    <subcellularLocation>
        <location evidence="1">Cell inner membrane</location>
    </subcellularLocation>
</comment>
<evidence type="ECO:0000256" key="8">
    <source>
        <dbReference type="ARBA" id="ARBA00023136"/>
    </source>
</evidence>
<feature type="signal peptide" evidence="10">
    <location>
        <begin position="1"/>
        <end position="20"/>
    </location>
</feature>
<keyword evidence="13" id="KW-1185">Reference proteome</keyword>
<evidence type="ECO:0000256" key="4">
    <source>
        <dbReference type="ARBA" id="ARBA00022519"/>
    </source>
</evidence>
<dbReference type="RefSeq" id="WP_200593879.1">
    <property type="nucleotide sequence ID" value="NZ_JAEPBG010000007.1"/>
</dbReference>
<sequence>MKRWPLLTSFVLFIALCASAAYWAMQLYKPPARPVAAPPPAAAAAPDLRAAAALFGRTNRQVVVANNYKLLGVIASGRTGESVAILSADGKPAQAVQANREIQPGVTVKEVHPRYVLLNEGGVEKRVELPEETVRVSQPGNAPPRAVPPMPSQTPVQTPTPTPGMPGPQGAPTPGMPVPQPAMPAPQQEMMHPQMPPSAEGDRPTPQIGAPATSQPAPPSFGSAMGGMGG</sequence>
<gene>
    <name evidence="12" type="ORF">JJB74_17570</name>
</gene>
<evidence type="ECO:0000259" key="11">
    <source>
        <dbReference type="Pfam" id="PF11356"/>
    </source>
</evidence>
<proteinExistence type="predicted"/>
<dbReference type="GO" id="GO:0015031">
    <property type="term" value="P:protein transport"/>
    <property type="evidence" value="ECO:0007669"/>
    <property type="project" value="UniProtKB-KW"/>
</dbReference>
<reference evidence="12" key="1">
    <citation type="submission" date="2021-01" db="EMBL/GenBank/DDBJ databases">
        <title>Genome sequence of strain Noviherbaspirillum sp. DKR-6.</title>
        <authorList>
            <person name="Chaudhary D.K."/>
        </authorList>
    </citation>
    <scope>NUCLEOTIDE SEQUENCE</scope>
    <source>
        <strain evidence="12">DKR-6</strain>
    </source>
</reference>
<dbReference type="EMBL" id="JAEPBG010000007">
    <property type="protein sequence ID" value="MBK4736435.1"/>
    <property type="molecule type" value="Genomic_DNA"/>
</dbReference>
<keyword evidence="2" id="KW-0813">Transport</keyword>
<evidence type="ECO:0000313" key="12">
    <source>
        <dbReference type="EMBL" id="MBK4736435.1"/>
    </source>
</evidence>
<evidence type="ECO:0000256" key="10">
    <source>
        <dbReference type="SAM" id="SignalP"/>
    </source>
</evidence>
<keyword evidence="10" id="KW-0732">Signal</keyword>
<organism evidence="12 13">
    <name type="scientific">Noviherbaspirillum pedocola</name>
    <dbReference type="NCBI Taxonomy" id="2801341"/>
    <lineage>
        <taxon>Bacteria</taxon>
        <taxon>Pseudomonadati</taxon>
        <taxon>Pseudomonadota</taxon>
        <taxon>Betaproteobacteria</taxon>
        <taxon>Burkholderiales</taxon>
        <taxon>Oxalobacteraceae</taxon>
        <taxon>Noviherbaspirillum</taxon>
    </lineage>
</organism>
<feature type="region of interest" description="Disordered" evidence="9">
    <location>
        <begin position="130"/>
        <end position="230"/>
    </location>
</feature>
<evidence type="ECO:0000256" key="7">
    <source>
        <dbReference type="ARBA" id="ARBA00022989"/>
    </source>
</evidence>
<keyword evidence="5" id="KW-0812">Transmembrane</keyword>
<accession>A0A934W7I9</accession>
<dbReference type="InterPro" id="IPR024961">
    <property type="entry name" value="T2SS_GspC_N"/>
</dbReference>
<dbReference type="Proteomes" id="UP000622890">
    <property type="component" value="Unassembled WGS sequence"/>
</dbReference>
<dbReference type="GO" id="GO:0005886">
    <property type="term" value="C:plasma membrane"/>
    <property type="evidence" value="ECO:0007669"/>
    <property type="project" value="UniProtKB-SubCell"/>
</dbReference>
<keyword evidence="7" id="KW-1133">Transmembrane helix</keyword>
<evidence type="ECO:0000256" key="5">
    <source>
        <dbReference type="ARBA" id="ARBA00022692"/>
    </source>
</evidence>
<comment type="caution">
    <text evidence="12">The sequence shown here is derived from an EMBL/GenBank/DDBJ whole genome shotgun (WGS) entry which is preliminary data.</text>
</comment>
<protein>
    <recommendedName>
        <fullName evidence="11">Type II secretion system protein GspC N-terminal domain-containing protein</fullName>
    </recommendedName>
</protein>
<evidence type="ECO:0000256" key="9">
    <source>
        <dbReference type="SAM" id="MobiDB-lite"/>
    </source>
</evidence>
<evidence type="ECO:0000256" key="6">
    <source>
        <dbReference type="ARBA" id="ARBA00022927"/>
    </source>
</evidence>
<keyword evidence="3" id="KW-1003">Cell membrane</keyword>
<feature type="domain" description="Type II secretion system protein GspC N-terminal" evidence="11">
    <location>
        <begin position="11"/>
        <end position="126"/>
    </location>
</feature>
<evidence type="ECO:0000256" key="3">
    <source>
        <dbReference type="ARBA" id="ARBA00022475"/>
    </source>
</evidence>
<evidence type="ECO:0000256" key="2">
    <source>
        <dbReference type="ARBA" id="ARBA00022448"/>
    </source>
</evidence>
<dbReference type="Gene3D" id="2.30.30.830">
    <property type="match status" value="1"/>
</dbReference>
<feature type="chain" id="PRO_5037627198" description="Type II secretion system protein GspC N-terminal domain-containing protein" evidence="10">
    <location>
        <begin position="21"/>
        <end position="230"/>
    </location>
</feature>
<dbReference type="Pfam" id="PF11356">
    <property type="entry name" value="T2SSC"/>
    <property type="match status" value="1"/>
</dbReference>